<proteinExistence type="predicted"/>
<dbReference type="EMBL" id="FCOW01000033">
    <property type="protein sequence ID" value="CVK21382.1"/>
    <property type="molecule type" value="Genomic_DNA"/>
</dbReference>
<evidence type="ECO:0000313" key="1">
    <source>
        <dbReference type="EMBL" id="CVK21382.1"/>
    </source>
</evidence>
<gene>
    <name evidence="1" type="ORF">SSPH_04069</name>
</gene>
<protein>
    <submittedName>
        <fullName evidence="1">Uncharacterized protein</fullName>
    </submittedName>
</protein>
<dbReference type="Proteomes" id="UP000245702">
    <property type="component" value="Unassembled WGS sequence"/>
</dbReference>
<organism evidence="1 2">
    <name type="scientific">Sporomusa sphaeroides DSM 2875</name>
    <dbReference type="NCBI Taxonomy" id="1337886"/>
    <lineage>
        <taxon>Bacteria</taxon>
        <taxon>Bacillati</taxon>
        <taxon>Bacillota</taxon>
        <taxon>Negativicutes</taxon>
        <taxon>Selenomonadales</taxon>
        <taxon>Sporomusaceae</taxon>
        <taxon>Sporomusa</taxon>
    </lineage>
</organism>
<evidence type="ECO:0000313" key="2">
    <source>
        <dbReference type="Proteomes" id="UP000245702"/>
    </source>
</evidence>
<keyword evidence="2" id="KW-1185">Reference proteome</keyword>
<sequence length="29" mass="3323">MKKIFLFFTAVIAMTFFMSFQSEVKAAST</sequence>
<name>A0ABM9W8H5_9FIRM</name>
<accession>A0ABM9W8H5</accession>
<comment type="caution">
    <text evidence="1">The sequence shown here is derived from an EMBL/GenBank/DDBJ whole genome shotgun (WGS) entry which is preliminary data.</text>
</comment>
<reference evidence="1 2" key="1">
    <citation type="submission" date="2016-01" db="EMBL/GenBank/DDBJ databases">
        <authorList>
            <person name="Brown R."/>
        </authorList>
    </citation>
    <scope>NUCLEOTIDE SEQUENCE [LARGE SCALE GENOMIC DNA]</scope>
    <source>
        <strain evidence="1">Sporomusa sphaeroides DSM 2875</strain>
    </source>
</reference>